<evidence type="ECO:0000256" key="6">
    <source>
        <dbReference type="PROSITE-ProRule" id="PRU10137"/>
    </source>
</evidence>
<feature type="domain" description="Resolvase/invertase-type recombinase catalytic" evidence="7">
    <location>
        <begin position="1"/>
        <end position="139"/>
    </location>
</feature>
<organism evidence="8 9">
    <name type="scientific">Acetobacter nitrogenifigens DSM 23921 = NBRC 105050</name>
    <dbReference type="NCBI Taxonomy" id="1120919"/>
    <lineage>
        <taxon>Bacteria</taxon>
        <taxon>Pseudomonadati</taxon>
        <taxon>Pseudomonadota</taxon>
        <taxon>Alphaproteobacteria</taxon>
        <taxon>Acetobacterales</taxon>
        <taxon>Acetobacteraceae</taxon>
        <taxon>Acetobacter</taxon>
    </lineage>
</organism>
<evidence type="ECO:0000313" key="9">
    <source>
        <dbReference type="Proteomes" id="UP000321635"/>
    </source>
</evidence>
<dbReference type="PANTHER" id="PTHR30461:SF26">
    <property type="entry name" value="RESOLVASE HOMOLOG YNEB"/>
    <property type="match status" value="1"/>
</dbReference>
<dbReference type="Gene3D" id="3.40.50.1390">
    <property type="entry name" value="Resolvase, N-terminal catalytic domain"/>
    <property type="match status" value="1"/>
</dbReference>
<dbReference type="InterPro" id="IPR050639">
    <property type="entry name" value="SSR_resolvase"/>
</dbReference>
<dbReference type="Pfam" id="PF00239">
    <property type="entry name" value="Resolvase"/>
    <property type="match status" value="1"/>
</dbReference>
<dbReference type="InterPro" id="IPR006119">
    <property type="entry name" value="Resolv_N"/>
</dbReference>
<dbReference type="RefSeq" id="WP_026399018.1">
    <property type="nucleotide sequence ID" value="NZ_AUBI01000025.1"/>
</dbReference>
<dbReference type="GO" id="GO:0000150">
    <property type="term" value="F:DNA strand exchange activity"/>
    <property type="evidence" value="ECO:0007669"/>
    <property type="project" value="InterPro"/>
</dbReference>
<protein>
    <submittedName>
        <fullName evidence="8">Integrase</fullName>
    </submittedName>
</protein>
<dbReference type="EMBL" id="BJYF01000041">
    <property type="protein sequence ID" value="GEN61525.1"/>
    <property type="molecule type" value="Genomic_DNA"/>
</dbReference>
<dbReference type="InterPro" id="IPR036162">
    <property type="entry name" value="Resolvase-like_N_sf"/>
</dbReference>
<dbReference type="InterPro" id="IPR006118">
    <property type="entry name" value="Recombinase_CS"/>
</dbReference>
<dbReference type="SUPFAM" id="SSF46689">
    <property type="entry name" value="Homeodomain-like"/>
    <property type="match status" value="1"/>
</dbReference>
<evidence type="ECO:0000259" key="7">
    <source>
        <dbReference type="PROSITE" id="PS51736"/>
    </source>
</evidence>
<keyword evidence="9" id="KW-1185">Reference proteome</keyword>
<dbReference type="OrthoDB" id="9800103at2"/>
<dbReference type="GO" id="GO:0003677">
    <property type="term" value="F:DNA binding"/>
    <property type="evidence" value="ECO:0007669"/>
    <property type="project" value="UniProtKB-KW"/>
</dbReference>
<keyword evidence="3" id="KW-0238">DNA-binding</keyword>
<dbReference type="STRING" id="1120919.GCA_000429165_03592"/>
<evidence type="ECO:0000256" key="5">
    <source>
        <dbReference type="PIRSR" id="PIRSR606118-50"/>
    </source>
</evidence>
<gene>
    <name evidence="8" type="ORF">ANI02nite_34090</name>
</gene>
<evidence type="ECO:0000256" key="3">
    <source>
        <dbReference type="ARBA" id="ARBA00023125"/>
    </source>
</evidence>
<dbReference type="Proteomes" id="UP000321635">
    <property type="component" value="Unassembled WGS sequence"/>
</dbReference>
<accession>A0A511XF43</accession>
<dbReference type="PANTHER" id="PTHR30461">
    <property type="entry name" value="DNA-INVERTASE FROM LAMBDOID PROPHAGE"/>
    <property type="match status" value="1"/>
</dbReference>
<sequence length="187" mass="20429">MKIGYARVSTTDQDAGLAAQERDLQAAGCEKVFAERISAVKDSRPQLATAVSFLRKGDTLVVTKPDRLARSTGDLLALVDRVRERGAELRILSMGGAELDTSSPTSALMLTMLGAIAQFERDLMLERQKEGIARARTEGRYRGRVPTARAKSDQVQSLAQDGVAITEISRRLGISRSSVYRCLGRNF</sequence>
<proteinExistence type="inferred from homology"/>
<keyword evidence="4" id="KW-0233">DNA recombination</keyword>
<keyword evidence="2" id="KW-0229">DNA integration</keyword>
<dbReference type="AlphaFoldDB" id="A0A511XF43"/>
<dbReference type="PROSITE" id="PS51736">
    <property type="entry name" value="RECOMBINASES_3"/>
    <property type="match status" value="1"/>
</dbReference>
<dbReference type="SMART" id="SM00857">
    <property type="entry name" value="Resolvase"/>
    <property type="match status" value="1"/>
</dbReference>
<feature type="active site" description="O-(5'-phospho-DNA)-serine intermediate" evidence="5 6">
    <location>
        <position position="9"/>
    </location>
</feature>
<evidence type="ECO:0000256" key="2">
    <source>
        <dbReference type="ARBA" id="ARBA00022908"/>
    </source>
</evidence>
<reference evidence="8 9" key="1">
    <citation type="submission" date="2019-07" db="EMBL/GenBank/DDBJ databases">
        <title>Whole genome shotgun sequence of Acetobacter nitrogenifigens NBRC 105050.</title>
        <authorList>
            <person name="Hosoyama A."/>
            <person name="Uohara A."/>
            <person name="Ohji S."/>
            <person name="Ichikawa N."/>
        </authorList>
    </citation>
    <scope>NUCLEOTIDE SEQUENCE [LARGE SCALE GENOMIC DNA]</scope>
    <source>
        <strain evidence="8 9">NBRC 105050</strain>
    </source>
</reference>
<dbReference type="Pfam" id="PF02796">
    <property type="entry name" value="HTH_7"/>
    <property type="match status" value="1"/>
</dbReference>
<dbReference type="CDD" id="cd03768">
    <property type="entry name" value="SR_ResInv"/>
    <property type="match status" value="1"/>
</dbReference>
<evidence type="ECO:0000256" key="4">
    <source>
        <dbReference type="ARBA" id="ARBA00023172"/>
    </source>
</evidence>
<dbReference type="InterPro" id="IPR009057">
    <property type="entry name" value="Homeodomain-like_sf"/>
</dbReference>
<comment type="similarity">
    <text evidence="1">Belongs to the site-specific recombinase resolvase family.</text>
</comment>
<evidence type="ECO:0000256" key="1">
    <source>
        <dbReference type="ARBA" id="ARBA00009913"/>
    </source>
</evidence>
<name>A0A511XF43_9PROT</name>
<comment type="caution">
    <text evidence="8">The sequence shown here is derived from an EMBL/GenBank/DDBJ whole genome shotgun (WGS) entry which is preliminary data.</text>
</comment>
<evidence type="ECO:0000313" key="8">
    <source>
        <dbReference type="EMBL" id="GEN61525.1"/>
    </source>
</evidence>
<dbReference type="PROSITE" id="PS00397">
    <property type="entry name" value="RECOMBINASES_1"/>
    <property type="match status" value="1"/>
</dbReference>
<dbReference type="GO" id="GO:0015074">
    <property type="term" value="P:DNA integration"/>
    <property type="evidence" value="ECO:0007669"/>
    <property type="project" value="UniProtKB-KW"/>
</dbReference>
<dbReference type="InterPro" id="IPR006120">
    <property type="entry name" value="Resolvase_HTH_dom"/>
</dbReference>
<dbReference type="Gene3D" id="1.10.10.60">
    <property type="entry name" value="Homeodomain-like"/>
    <property type="match status" value="1"/>
</dbReference>
<dbReference type="SUPFAM" id="SSF53041">
    <property type="entry name" value="Resolvase-like"/>
    <property type="match status" value="1"/>
</dbReference>